<dbReference type="GO" id="GO:0030014">
    <property type="term" value="C:CCR4-NOT complex"/>
    <property type="evidence" value="ECO:0007669"/>
    <property type="project" value="InterPro"/>
</dbReference>
<dbReference type="GO" id="GO:0046872">
    <property type="term" value="F:metal ion binding"/>
    <property type="evidence" value="ECO:0007669"/>
    <property type="project" value="UniProtKB-KW"/>
</dbReference>
<dbReference type="InterPro" id="IPR036397">
    <property type="entry name" value="RNaseH_sf"/>
</dbReference>
<evidence type="ECO:0000256" key="8">
    <source>
        <dbReference type="ARBA" id="ARBA00022723"/>
    </source>
</evidence>
<dbReference type="SUPFAM" id="SSF53098">
    <property type="entry name" value="Ribonuclease H-like"/>
    <property type="match status" value="1"/>
</dbReference>
<dbReference type="Pfam" id="PF04857">
    <property type="entry name" value="CAF1"/>
    <property type="match status" value="2"/>
</dbReference>
<keyword evidence="13" id="KW-0804">Transcription</keyword>
<proteinExistence type="inferred from homology"/>
<organism evidence="16 17">
    <name type="scientific">Orchesella cincta</name>
    <name type="common">Springtail</name>
    <name type="synonym">Podura cincta</name>
    <dbReference type="NCBI Taxonomy" id="48709"/>
    <lineage>
        <taxon>Eukaryota</taxon>
        <taxon>Metazoa</taxon>
        <taxon>Ecdysozoa</taxon>
        <taxon>Arthropoda</taxon>
        <taxon>Hexapoda</taxon>
        <taxon>Collembola</taxon>
        <taxon>Entomobryomorpha</taxon>
        <taxon>Entomobryoidea</taxon>
        <taxon>Orchesellidae</taxon>
        <taxon>Orchesellinae</taxon>
        <taxon>Orchesella</taxon>
    </lineage>
</organism>
<dbReference type="InterPro" id="IPR012337">
    <property type="entry name" value="RNaseH-like_sf"/>
</dbReference>
<feature type="compositionally biased region" description="Polar residues" evidence="15">
    <location>
        <begin position="355"/>
        <end position="365"/>
    </location>
</feature>
<keyword evidence="6" id="KW-0963">Cytoplasm</keyword>
<dbReference type="PANTHER" id="PTHR10797">
    <property type="entry name" value="CCR4-NOT TRANSCRIPTION COMPLEX SUBUNIT"/>
    <property type="match status" value="1"/>
</dbReference>
<keyword evidence="9" id="KW-0378">Hydrolase</keyword>
<dbReference type="EMBL" id="LJIJ01000104">
    <property type="protein sequence ID" value="ODN02608.1"/>
    <property type="molecule type" value="Genomic_DNA"/>
</dbReference>
<evidence type="ECO:0000256" key="1">
    <source>
        <dbReference type="ARBA" id="ARBA00001663"/>
    </source>
</evidence>
<dbReference type="GO" id="GO:0005737">
    <property type="term" value="C:cytoplasm"/>
    <property type="evidence" value="ECO:0007669"/>
    <property type="project" value="UniProtKB-SubCell"/>
</dbReference>
<keyword evidence="17" id="KW-1185">Reference proteome</keyword>
<reference evidence="16 17" key="1">
    <citation type="journal article" date="2016" name="Genome Biol. Evol.">
        <title>Gene Family Evolution Reflects Adaptation to Soil Environmental Stressors in the Genome of the Collembolan Orchesella cincta.</title>
        <authorList>
            <person name="Faddeeva-Vakhrusheva A."/>
            <person name="Derks M.F."/>
            <person name="Anvar S.Y."/>
            <person name="Agamennone V."/>
            <person name="Suring W."/>
            <person name="Smit S."/>
            <person name="van Straalen N.M."/>
            <person name="Roelofs D."/>
        </authorList>
    </citation>
    <scope>NUCLEOTIDE SEQUENCE [LARGE SCALE GENOMIC DNA]</scope>
    <source>
        <tissue evidence="16">Mixed pool</tissue>
    </source>
</reference>
<keyword evidence="11" id="KW-0694">RNA-binding</keyword>
<evidence type="ECO:0000256" key="5">
    <source>
        <dbReference type="ARBA" id="ARBA00012161"/>
    </source>
</evidence>
<evidence type="ECO:0000256" key="10">
    <source>
        <dbReference type="ARBA" id="ARBA00022839"/>
    </source>
</evidence>
<evidence type="ECO:0000256" key="2">
    <source>
        <dbReference type="ARBA" id="ARBA00004123"/>
    </source>
</evidence>
<keyword evidence="14" id="KW-0539">Nucleus</keyword>
<evidence type="ECO:0000256" key="9">
    <source>
        <dbReference type="ARBA" id="ARBA00022801"/>
    </source>
</evidence>
<dbReference type="EC" id="3.1.13.4" evidence="5"/>
<keyword evidence="7" id="KW-0540">Nuclease</keyword>
<evidence type="ECO:0000256" key="13">
    <source>
        <dbReference type="ARBA" id="ARBA00023163"/>
    </source>
</evidence>
<feature type="region of interest" description="Disordered" evidence="15">
    <location>
        <begin position="1"/>
        <end position="29"/>
    </location>
</feature>
<sequence length="365" mass="42010">MASKLPTIPEEVMTADASVQTDPSDASEPTYTIVTQNGTTYFIPSPRETPEAAEHELAPPPPELRNGFYPIPIPGFQHVNLFNACEEGRIRNVWEHNLYEEFQIIRSLIRRGFNHISMDTEFPGIVANPIAKFDSVYEYKYQRLRANVDMLNIIQIGLTFYDEFGNNPMGISTWQFNFKFNLEDEMYAQESIQQLKNSGIHFQRHEIDGIEWRKFSEFFISSGCVLNDNVKWISFHGGYDFAYLVKVLSDQKLPETETEFFELLKIYFPFCYDVKYLMKSCKDLAGGLVEIAHQLDVPRVGYKHQAGSDSLVIGIAFFRMKHIHYDNTIEDAKYNGRLYGFESSYTEKDEAKPTDVQSTAAPDNN</sequence>
<name>A0A1D2NBI1_ORCCI</name>
<dbReference type="OMA" id="HIREVWS"/>
<evidence type="ECO:0000256" key="14">
    <source>
        <dbReference type="ARBA" id="ARBA00023242"/>
    </source>
</evidence>
<dbReference type="GO" id="GO:0004535">
    <property type="term" value="F:poly(A)-specific ribonuclease activity"/>
    <property type="evidence" value="ECO:0007669"/>
    <property type="project" value="UniProtKB-EC"/>
</dbReference>
<dbReference type="OrthoDB" id="1164111at2759"/>
<dbReference type="InterPro" id="IPR006941">
    <property type="entry name" value="RNase_CAF1"/>
</dbReference>
<comment type="subcellular location">
    <subcellularLocation>
        <location evidence="3">Cytoplasm</location>
    </subcellularLocation>
    <subcellularLocation>
        <location evidence="2">Nucleus</location>
    </subcellularLocation>
</comment>
<evidence type="ECO:0000256" key="12">
    <source>
        <dbReference type="ARBA" id="ARBA00023015"/>
    </source>
</evidence>
<dbReference type="AlphaFoldDB" id="A0A1D2NBI1"/>
<dbReference type="FunFam" id="3.30.420.10:FF:000048">
    <property type="entry name" value="CCR4-associated factor 1, putative"/>
    <property type="match status" value="1"/>
</dbReference>
<evidence type="ECO:0000313" key="17">
    <source>
        <dbReference type="Proteomes" id="UP000094527"/>
    </source>
</evidence>
<dbReference type="Gene3D" id="3.30.420.10">
    <property type="entry name" value="Ribonuclease H-like superfamily/Ribonuclease H"/>
    <property type="match status" value="1"/>
</dbReference>
<evidence type="ECO:0000256" key="7">
    <source>
        <dbReference type="ARBA" id="ARBA00022722"/>
    </source>
</evidence>
<evidence type="ECO:0000256" key="15">
    <source>
        <dbReference type="SAM" id="MobiDB-lite"/>
    </source>
</evidence>
<keyword evidence="10" id="KW-0269">Exonuclease</keyword>
<comment type="similarity">
    <text evidence="4">Belongs to the CAF1 family.</text>
</comment>
<evidence type="ECO:0000256" key="4">
    <source>
        <dbReference type="ARBA" id="ARBA00008372"/>
    </source>
</evidence>
<evidence type="ECO:0000313" key="16">
    <source>
        <dbReference type="EMBL" id="ODN02608.1"/>
    </source>
</evidence>
<comment type="catalytic activity">
    <reaction evidence="1">
        <text>Exonucleolytic cleavage of poly(A) to 5'-AMP.</text>
        <dbReference type="EC" id="3.1.13.4"/>
    </reaction>
</comment>
<comment type="caution">
    <text evidence="16">The sequence shown here is derived from an EMBL/GenBank/DDBJ whole genome shotgun (WGS) entry which is preliminary data.</text>
</comment>
<keyword evidence="8" id="KW-0479">Metal-binding</keyword>
<dbReference type="GO" id="GO:0003723">
    <property type="term" value="F:RNA binding"/>
    <property type="evidence" value="ECO:0007669"/>
    <property type="project" value="UniProtKB-KW"/>
</dbReference>
<dbReference type="Proteomes" id="UP000094527">
    <property type="component" value="Unassembled WGS sequence"/>
</dbReference>
<accession>A0A1D2NBI1</accession>
<dbReference type="STRING" id="48709.A0A1D2NBI1"/>
<feature type="region of interest" description="Disordered" evidence="15">
    <location>
        <begin position="346"/>
        <end position="365"/>
    </location>
</feature>
<evidence type="ECO:0000256" key="11">
    <source>
        <dbReference type="ARBA" id="ARBA00022884"/>
    </source>
</evidence>
<protein>
    <recommendedName>
        <fullName evidence="5">poly(A)-specific ribonuclease</fullName>
        <ecNumber evidence="5">3.1.13.4</ecNumber>
    </recommendedName>
</protein>
<gene>
    <name evidence="16" type="ORF">Ocin01_04083</name>
</gene>
<dbReference type="GO" id="GO:0005634">
    <property type="term" value="C:nucleus"/>
    <property type="evidence" value="ECO:0007669"/>
    <property type="project" value="UniProtKB-SubCell"/>
</dbReference>
<feature type="compositionally biased region" description="Polar residues" evidence="15">
    <location>
        <begin position="17"/>
        <end position="29"/>
    </location>
</feature>
<evidence type="ECO:0000256" key="3">
    <source>
        <dbReference type="ARBA" id="ARBA00004496"/>
    </source>
</evidence>
<evidence type="ECO:0000256" key="6">
    <source>
        <dbReference type="ARBA" id="ARBA00022490"/>
    </source>
</evidence>
<dbReference type="InterPro" id="IPR039637">
    <property type="entry name" value="CNOT7/CNOT8/Pop2"/>
</dbReference>
<keyword evidence="12" id="KW-0805">Transcription regulation</keyword>